<dbReference type="Pfam" id="PF01012">
    <property type="entry name" value="ETF"/>
    <property type="match status" value="1"/>
</dbReference>
<dbReference type="InterPro" id="IPR012255">
    <property type="entry name" value="ETF_b"/>
</dbReference>
<dbReference type="SMART" id="SM00893">
    <property type="entry name" value="ETF"/>
    <property type="match status" value="1"/>
</dbReference>
<dbReference type="PANTHER" id="PTHR21294">
    <property type="entry name" value="ELECTRON TRANSFER FLAVOPROTEIN BETA-SUBUNIT"/>
    <property type="match status" value="1"/>
</dbReference>
<comment type="caution">
    <text evidence="3">The sequence shown here is derived from an EMBL/GenBank/DDBJ whole genome shotgun (WGS) entry which is preliminary data.</text>
</comment>
<organism evidence="3">
    <name type="scientific">marine sediment metagenome</name>
    <dbReference type="NCBI Taxonomy" id="412755"/>
    <lineage>
        <taxon>unclassified sequences</taxon>
        <taxon>metagenomes</taxon>
        <taxon>ecological metagenomes</taxon>
    </lineage>
</organism>
<dbReference type="InterPro" id="IPR014730">
    <property type="entry name" value="ETF_a/b_N"/>
</dbReference>
<dbReference type="PROSITE" id="PS01065">
    <property type="entry name" value="ETF_BETA"/>
    <property type="match status" value="1"/>
</dbReference>
<sequence length="218" mass="23778">MRIIVCVKQVPDTTEVKINPETNTLIREGVESIVNPFDLHAVEEALKIKENVGSGEVIAISMGPPQAKDALKETIAMGVDKAYLLSDTEFAGADTLATSYTLSMAIRKIADFDLIICGKQAIDGDTAQVGPGLAGHLDIPQIAYVRKIEKIDKTSVMVQRITEDGYEIIETPLPALLTVVKDINIPRLPTLRGKLISKKVEIPILTHHDIRTDSDRIG</sequence>
<dbReference type="EMBL" id="BARU01023665">
    <property type="protein sequence ID" value="GAH55790.1"/>
    <property type="molecule type" value="Genomic_DNA"/>
</dbReference>
<dbReference type="CDD" id="cd01714">
    <property type="entry name" value="ETF_beta"/>
    <property type="match status" value="1"/>
</dbReference>
<dbReference type="InterPro" id="IPR014729">
    <property type="entry name" value="Rossmann-like_a/b/a_fold"/>
</dbReference>
<accession>X1HFE4</accession>
<dbReference type="InterPro" id="IPR000049">
    <property type="entry name" value="ET-Flavoprotein_bsu_CS"/>
</dbReference>
<dbReference type="AlphaFoldDB" id="X1HFE4"/>
<dbReference type="InterPro" id="IPR033948">
    <property type="entry name" value="ETF_beta_N"/>
</dbReference>
<feature type="domain" description="Electron transfer flavoprotein alpha/beta-subunit N-terminal" evidence="2">
    <location>
        <begin position="22"/>
        <end position="214"/>
    </location>
</feature>
<evidence type="ECO:0000313" key="3">
    <source>
        <dbReference type="EMBL" id="GAH55790.1"/>
    </source>
</evidence>
<protein>
    <recommendedName>
        <fullName evidence="2">Electron transfer flavoprotein alpha/beta-subunit N-terminal domain-containing protein</fullName>
    </recommendedName>
</protein>
<feature type="non-terminal residue" evidence="3">
    <location>
        <position position="218"/>
    </location>
</feature>
<dbReference type="GO" id="GO:0009055">
    <property type="term" value="F:electron transfer activity"/>
    <property type="evidence" value="ECO:0007669"/>
    <property type="project" value="InterPro"/>
</dbReference>
<reference evidence="3" key="1">
    <citation type="journal article" date="2014" name="Front. Microbiol.">
        <title>High frequency of phylogenetically diverse reductive dehalogenase-homologous genes in deep subseafloor sedimentary metagenomes.</title>
        <authorList>
            <person name="Kawai M."/>
            <person name="Futagami T."/>
            <person name="Toyoda A."/>
            <person name="Takaki Y."/>
            <person name="Nishi S."/>
            <person name="Hori S."/>
            <person name="Arai W."/>
            <person name="Tsubouchi T."/>
            <person name="Morono Y."/>
            <person name="Uchiyama I."/>
            <person name="Ito T."/>
            <person name="Fujiyama A."/>
            <person name="Inagaki F."/>
            <person name="Takami H."/>
        </authorList>
    </citation>
    <scope>NUCLEOTIDE SEQUENCE</scope>
    <source>
        <strain evidence="3">Expedition CK06-06</strain>
    </source>
</reference>
<dbReference type="PANTHER" id="PTHR21294:SF17">
    <property type="entry name" value="PROTEIN FIXA"/>
    <property type="match status" value="1"/>
</dbReference>
<comment type="similarity">
    <text evidence="1">Belongs to the ETF beta-subunit/FixA family.</text>
</comment>
<evidence type="ECO:0000259" key="2">
    <source>
        <dbReference type="SMART" id="SM00893"/>
    </source>
</evidence>
<gene>
    <name evidence="3" type="ORF">S03H2_38385</name>
</gene>
<dbReference type="SUPFAM" id="SSF52402">
    <property type="entry name" value="Adenine nucleotide alpha hydrolases-like"/>
    <property type="match status" value="1"/>
</dbReference>
<dbReference type="Gene3D" id="3.40.50.620">
    <property type="entry name" value="HUPs"/>
    <property type="match status" value="1"/>
</dbReference>
<proteinExistence type="inferred from homology"/>
<evidence type="ECO:0000256" key="1">
    <source>
        <dbReference type="ARBA" id="ARBA00007557"/>
    </source>
</evidence>
<dbReference type="PIRSF" id="PIRSF000090">
    <property type="entry name" value="Beta-ETF"/>
    <property type="match status" value="1"/>
</dbReference>
<name>X1HFE4_9ZZZZ</name>